<dbReference type="GO" id="GO:0005524">
    <property type="term" value="F:ATP binding"/>
    <property type="evidence" value="ECO:0007669"/>
    <property type="project" value="InterPro"/>
</dbReference>
<reference evidence="2" key="1">
    <citation type="journal article" date="2015" name="Nature">
        <title>Complex archaea that bridge the gap between prokaryotes and eukaryotes.</title>
        <authorList>
            <person name="Spang A."/>
            <person name="Saw J.H."/>
            <person name="Jorgensen S.L."/>
            <person name="Zaremba-Niedzwiedzka K."/>
            <person name="Martijn J."/>
            <person name="Lind A.E."/>
            <person name="van Eijk R."/>
            <person name="Schleper C."/>
            <person name="Guy L."/>
            <person name="Ettema T.J."/>
        </authorList>
    </citation>
    <scope>NUCLEOTIDE SEQUENCE</scope>
</reference>
<dbReference type="PROSITE" id="PS50975">
    <property type="entry name" value="ATP_GRASP"/>
    <property type="match status" value="1"/>
</dbReference>
<dbReference type="InterPro" id="IPR048764">
    <property type="entry name" value="PylC_N"/>
</dbReference>
<dbReference type="SUPFAM" id="SSF56059">
    <property type="entry name" value="Glutathione synthetase ATP-binding domain-like"/>
    <property type="match status" value="1"/>
</dbReference>
<dbReference type="Gene3D" id="3.30.1490.20">
    <property type="entry name" value="ATP-grasp fold, A domain"/>
    <property type="match status" value="1"/>
</dbReference>
<dbReference type="GO" id="GO:0046872">
    <property type="term" value="F:metal ion binding"/>
    <property type="evidence" value="ECO:0007669"/>
    <property type="project" value="InterPro"/>
</dbReference>
<feature type="domain" description="ATP-grasp" evidence="1">
    <location>
        <begin position="98"/>
        <end position="278"/>
    </location>
</feature>
<dbReference type="Gene3D" id="3.40.50.20">
    <property type="match status" value="1"/>
</dbReference>
<dbReference type="Pfam" id="PF21360">
    <property type="entry name" value="PylC-like_N"/>
    <property type="match status" value="1"/>
</dbReference>
<dbReference type="EMBL" id="LAZR01025241">
    <property type="protein sequence ID" value="KKL72542.1"/>
    <property type="molecule type" value="Genomic_DNA"/>
</dbReference>
<sequence length="285" mass="30714">MGELDVSGKLVAIDQTGAAATMHVADVAVRVPPTGTLHYIHALKELCAEHRIGLLIPLTDLDVRSLARHRDKFADAGTEVMVGSPDTVMICRDKTHTSEFFQRIGLPGIRTVTLGDFRARPFFPCFIKPIRSSASVGAAILRSEADLNSHLATFGELMLVQDYVQGAEFTLDIFCTRSGQVKCVVPRQRLSIRCGEVEKGLTVNDPDLIRAGVLIGEGLNDIWGVVNAQCRRESGEQPRFFEITPRFGGGAPLLLSAATASARSSAISIAGPSLRTHSRYTGGST</sequence>
<protein>
    <recommendedName>
        <fullName evidence="1">ATP-grasp domain-containing protein</fullName>
    </recommendedName>
</protein>
<dbReference type="InterPro" id="IPR013815">
    <property type="entry name" value="ATP_grasp_subdomain_1"/>
</dbReference>
<comment type="caution">
    <text evidence="2">The sequence shown here is derived from an EMBL/GenBank/DDBJ whole genome shotgun (WGS) entry which is preliminary data.</text>
</comment>
<name>A0A0F9HBT7_9ZZZZ</name>
<evidence type="ECO:0000313" key="2">
    <source>
        <dbReference type="EMBL" id="KKL72542.1"/>
    </source>
</evidence>
<proteinExistence type="predicted"/>
<accession>A0A0F9HBT7</accession>
<dbReference type="Gene3D" id="3.30.470.20">
    <property type="entry name" value="ATP-grasp fold, B domain"/>
    <property type="match status" value="1"/>
</dbReference>
<dbReference type="Pfam" id="PF15632">
    <property type="entry name" value="ATPgrasp_Ter"/>
    <property type="match status" value="1"/>
</dbReference>
<organism evidence="2">
    <name type="scientific">marine sediment metagenome</name>
    <dbReference type="NCBI Taxonomy" id="412755"/>
    <lineage>
        <taxon>unclassified sequences</taxon>
        <taxon>metagenomes</taxon>
        <taxon>ecological metagenomes</taxon>
    </lineage>
</organism>
<evidence type="ECO:0000259" key="1">
    <source>
        <dbReference type="PROSITE" id="PS50975"/>
    </source>
</evidence>
<dbReference type="AlphaFoldDB" id="A0A0F9HBT7"/>
<dbReference type="InterPro" id="IPR011761">
    <property type="entry name" value="ATP-grasp"/>
</dbReference>
<gene>
    <name evidence="2" type="ORF">LCGC14_2083860</name>
</gene>